<keyword evidence="8" id="KW-1185">Reference proteome</keyword>
<dbReference type="AlphaFoldDB" id="A0AAN5CXN6"/>
<dbReference type="GO" id="GO:0016020">
    <property type="term" value="C:membrane"/>
    <property type="evidence" value="ECO:0007669"/>
    <property type="project" value="UniProtKB-SubCell"/>
</dbReference>
<evidence type="ECO:0000256" key="4">
    <source>
        <dbReference type="ARBA" id="ARBA00023136"/>
    </source>
</evidence>
<accession>A0AAN5CXN6</accession>
<comment type="caution">
    <text evidence="7">The sequence shown here is derived from an EMBL/GenBank/DDBJ whole genome shotgun (WGS) entry which is preliminary data.</text>
</comment>
<evidence type="ECO:0000313" key="7">
    <source>
        <dbReference type="EMBL" id="GMR52579.1"/>
    </source>
</evidence>
<feature type="domain" description="ABC-2 type transporter transmembrane" evidence="6">
    <location>
        <begin position="3"/>
        <end position="147"/>
    </location>
</feature>
<keyword evidence="3 5" id="KW-1133">Transmembrane helix</keyword>
<name>A0AAN5CXN6_9BILA</name>
<organism evidence="7 8">
    <name type="scientific">Pristionchus mayeri</name>
    <dbReference type="NCBI Taxonomy" id="1317129"/>
    <lineage>
        <taxon>Eukaryota</taxon>
        <taxon>Metazoa</taxon>
        <taxon>Ecdysozoa</taxon>
        <taxon>Nematoda</taxon>
        <taxon>Chromadorea</taxon>
        <taxon>Rhabditida</taxon>
        <taxon>Rhabditina</taxon>
        <taxon>Diplogasteromorpha</taxon>
        <taxon>Diplogasteroidea</taxon>
        <taxon>Neodiplogasteridae</taxon>
        <taxon>Pristionchus</taxon>
    </lineage>
</organism>
<sequence length="159" mass="18562">ILMFLYMFPIVFFTIQTAIEVTQEANSLIKDYLLSMGMSRILYFLHHFIFHFLKSWISVLVNSFIIGVIINSFWICLYLLVLFTLALSSWISVSLLVGSLFKKPGNSVLLMIFLWIGVIVMFWTVNVRRTSFLSVLCAFNPLYFIYLTIEAKRETDFRG</sequence>
<dbReference type="InterPro" id="IPR013525">
    <property type="entry name" value="ABC2_TM"/>
</dbReference>
<feature type="transmembrane region" description="Helical" evidence="5">
    <location>
        <begin position="72"/>
        <end position="96"/>
    </location>
</feature>
<keyword evidence="4 5" id="KW-0472">Membrane</keyword>
<gene>
    <name evidence="7" type="ORF">PMAYCL1PPCAC_22774</name>
</gene>
<dbReference type="EMBL" id="BTRK01000005">
    <property type="protein sequence ID" value="GMR52579.1"/>
    <property type="molecule type" value="Genomic_DNA"/>
</dbReference>
<feature type="transmembrane region" description="Helical" evidence="5">
    <location>
        <begin position="41"/>
        <end position="66"/>
    </location>
</feature>
<evidence type="ECO:0000256" key="3">
    <source>
        <dbReference type="ARBA" id="ARBA00022989"/>
    </source>
</evidence>
<feature type="non-terminal residue" evidence="7">
    <location>
        <position position="1"/>
    </location>
</feature>
<evidence type="ECO:0000313" key="8">
    <source>
        <dbReference type="Proteomes" id="UP001328107"/>
    </source>
</evidence>
<dbReference type="GO" id="GO:0140359">
    <property type="term" value="F:ABC-type transporter activity"/>
    <property type="evidence" value="ECO:0007669"/>
    <property type="project" value="InterPro"/>
</dbReference>
<feature type="non-terminal residue" evidence="7">
    <location>
        <position position="159"/>
    </location>
</feature>
<evidence type="ECO:0000259" key="6">
    <source>
        <dbReference type="Pfam" id="PF12698"/>
    </source>
</evidence>
<reference evidence="8" key="1">
    <citation type="submission" date="2022-10" db="EMBL/GenBank/DDBJ databases">
        <title>Genome assembly of Pristionchus species.</title>
        <authorList>
            <person name="Yoshida K."/>
            <person name="Sommer R.J."/>
        </authorList>
    </citation>
    <scope>NUCLEOTIDE SEQUENCE [LARGE SCALE GENOMIC DNA]</scope>
    <source>
        <strain evidence="8">RS5460</strain>
    </source>
</reference>
<evidence type="ECO:0000256" key="5">
    <source>
        <dbReference type="SAM" id="Phobius"/>
    </source>
</evidence>
<keyword evidence="2 5" id="KW-0812">Transmembrane</keyword>
<feature type="transmembrane region" description="Helical" evidence="5">
    <location>
        <begin position="108"/>
        <end position="125"/>
    </location>
</feature>
<dbReference type="Pfam" id="PF12698">
    <property type="entry name" value="ABC2_membrane_3"/>
    <property type="match status" value="1"/>
</dbReference>
<protein>
    <recommendedName>
        <fullName evidence="6">ABC-2 type transporter transmembrane domain-containing protein</fullName>
    </recommendedName>
</protein>
<evidence type="ECO:0000256" key="2">
    <source>
        <dbReference type="ARBA" id="ARBA00022692"/>
    </source>
</evidence>
<feature type="transmembrane region" description="Helical" evidence="5">
    <location>
        <begin position="131"/>
        <end position="149"/>
    </location>
</feature>
<comment type="subcellular location">
    <subcellularLocation>
        <location evidence="1">Membrane</location>
        <topology evidence="1">Multi-pass membrane protein</topology>
    </subcellularLocation>
</comment>
<dbReference type="Proteomes" id="UP001328107">
    <property type="component" value="Unassembled WGS sequence"/>
</dbReference>
<proteinExistence type="predicted"/>
<evidence type="ECO:0000256" key="1">
    <source>
        <dbReference type="ARBA" id="ARBA00004141"/>
    </source>
</evidence>